<proteinExistence type="predicted"/>
<evidence type="ECO:0000256" key="1">
    <source>
        <dbReference type="SAM" id="MobiDB-lite"/>
    </source>
</evidence>
<dbReference type="AlphaFoldDB" id="A0A9W6H7G0"/>
<dbReference type="RefSeq" id="WP_271175730.1">
    <property type="nucleotide sequence ID" value="NZ_BAAAJO010000001.1"/>
</dbReference>
<dbReference type="EMBL" id="BSEN01000001">
    <property type="protein sequence ID" value="GLJ75067.1"/>
    <property type="molecule type" value="Genomic_DNA"/>
</dbReference>
<feature type="region of interest" description="Disordered" evidence="1">
    <location>
        <begin position="1"/>
        <end position="53"/>
    </location>
</feature>
<keyword evidence="2" id="KW-0812">Transmembrane</keyword>
<protein>
    <recommendedName>
        <fullName evidence="5">Fimbrial assembly protein</fullName>
    </recommendedName>
</protein>
<reference evidence="3" key="1">
    <citation type="journal article" date="2014" name="Int. J. Syst. Evol. Microbiol.">
        <title>Complete genome sequence of Corynebacterium casei LMG S-19264T (=DSM 44701T), isolated from a smear-ripened cheese.</title>
        <authorList>
            <consortium name="US DOE Joint Genome Institute (JGI-PGF)"/>
            <person name="Walter F."/>
            <person name="Albersmeier A."/>
            <person name="Kalinowski J."/>
            <person name="Ruckert C."/>
        </authorList>
    </citation>
    <scope>NUCLEOTIDE SEQUENCE</scope>
    <source>
        <strain evidence="3">VKM Ac-1401</strain>
    </source>
</reference>
<feature type="compositionally biased region" description="Basic and acidic residues" evidence="1">
    <location>
        <begin position="27"/>
        <end position="43"/>
    </location>
</feature>
<keyword evidence="4" id="KW-1185">Reference proteome</keyword>
<keyword evidence="2" id="KW-1133">Transmembrane helix</keyword>
<reference evidence="3" key="2">
    <citation type="submission" date="2023-01" db="EMBL/GenBank/DDBJ databases">
        <authorList>
            <person name="Sun Q."/>
            <person name="Evtushenko L."/>
        </authorList>
    </citation>
    <scope>NUCLEOTIDE SEQUENCE</scope>
    <source>
        <strain evidence="3">VKM Ac-1401</strain>
    </source>
</reference>
<keyword evidence="2" id="KW-0472">Membrane</keyword>
<accession>A0A9W6H7G0</accession>
<gene>
    <name evidence="3" type="ORF">GCM10017584_06400</name>
</gene>
<evidence type="ECO:0000256" key="2">
    <source>
        <dbReference type="SAM" id="Phobius"/>
    </source>
</evidence>
<name>A0A9W6H7G0_9MICO</name>
<sequence>MSITLRRPADAEQPEVAPDATTSTGSSKDKTVKKAKAAGESRSSKQKAPTRDALVVGGAPRVDLLPLEVRAGRKAKRLRRGLGYGVLATVIVMVLAAGAAFAFNVAAQARMLLAQSETATLLAQQQDFVEVRQVQGQVAVAQAAQQVGASTEIDWKAYLGRVQGTLPGDVSMQKVTVDSSTPMAIYAQATVPLQPARVATLTFTASSPNIPQVPEWLRALAKLPGYADATPGTITLDKTTNQYTVNITMHINDAAFDKRFQPKGK</sequence>
<organism evidence="3 4">
    <name type="scientific">Leifsonia poae</name>
    <dbReference type="NCBI Taxonomy" id="110933"/>
    <lineage>
        <taxon>Bacteria</taxon>
        <taxon>Bacillati</taxon>
        <taxon>Actinomycetota</taxon>
        <taxon>Actinomycetes</taxon>
        <taxon>Micrococcales</taxon>
        <taxon>Microbacteriaceae</taxon>
        <taxon>Leifsonia</taxon>
    </lineage>
</organism>
<dbReference type="Proteomes" id="UP001142372">
    <property type="component" value="Unassembled WGS sequence"/>
</dbReference>
<comment type="caution">
    <text evidence="3">The sequence shown here is derived from an EMBL/GenBank/DDBJ whole genome shotgun (WGS) entry which is preliminary data.</text>
</comment>
<evidence type="ECO:0000313" key="4">
    <source>
        <dbReference type="Proteomes" id="UP001142372"/>
    </source>
</evidence>
<evidence type="ECO:0000313" key="3">
    <source>
        <dbReference type="EMBL" id="GLJ75067.1"/>
    </source>
</evidence>
<evidence type="ECO:0008006" key="5">
    <source>
        <dbReference type="Google" id="ProtNLM"/>
    </source>
</evidence>
<feature type="transmembrane region" description="Helical" evidence="2">
    <location>
        <begin position="82"/>
        <end position="103"/>
    </location>
</feature>